<gene>
    <name evidence="1" type="ORF">OJ997_01870</name>
</gene>
<reference evidence="1" key="1">
    <citation type="submission" date="2022-10" db="EMBL/GenBank/DDBJ databases">
        <title>The WGS of Solirubrobacter phytolaccae KCTC 29190.</title>
        <authorList>
            <person name="Jiang Z."/>
        </authorList>
    </citation>
    <scope>NUCLEOTIDE SEQUENCE</scope>
    <source>
        <strain evidence="1">KCTC 29190</strain>
    </source>
</reference>
<accession>A0A9X3N3Y6</accession>
<dbReference type="RefSeq" id="WP_270023293.1">
    <property type="nucleotide sequence ID" value="NZ_JAPDDP010000002.1"/>
</dbReference>
<name>A0A9X3N3Y6_9ACTN</name>
<dbReference type="AlphaFoldDB" id="A0A9X3N3Y6"/>
<proteinExistence type="predicted"/>
<evidence type="ECO:0000313" key="2">
    <source>
        <dbReference type="Proteomes" id="UP001147653"/>
    </source>
</evidence>
<organism evidence="1 2">
    <name type="scientific">Solirubrobacter phytolaccae</name>
    <dbReference type="NCBI Taxonomy" id="1404360"/>
    <lineage>
        <taxon>Bacteria</taxon>
        <taxon>Bacillati</taxon>
        <taxon>Actinomycetota</taxon>
        <taxon>Thermoleophilia</taxon>
        <taxon>Solirubrobacterales</taxon>
        <taxon>Solirubrobacteraceae</taxon>
        <taxon>Solirubrobacter</taxon>
    </lineage>
</organism>
<keyword evidence="2" id="KW-1185">Reference proteome</keyword>
<dbReference type="Proteomes" id="UP001147653">
    <property type="component" value="Unassembled WGS sequence"/>
</dbReference>
<dbReference type="EMBL" id="JAPDDP010000002">
    <property type="protein sequence ID" value="MDA0179026.1"/>
    <property type="molecule type" value="Genomic_DNA"/>
</dbReference>
<sequence>MAADDEDLIREALRAVLASDGSNSGKALEAKASAARALGRLNGMDAFAKDGAVADEFAGLPPDPFADMDEWEAARLRRGGRPVGRQLRATGS</sequence>
<protein>
    <submittedName>
        <fullName evidence="1">Uncharacterized protein</fullName>
    </submittedName>
</protein>
<comment type="caution">
    <text evidence="1">The sequence shown here is derived from an EMBL/GenBank/DDBJ whole genome shotgun (WGS) entry which is preliminary data.</text>
</comment>
<evidence type="ECO:0000313" key="1">
    <source>
        <dbReference type="EMBL" id="MDA0179026.1"/>
    </source>
</evidence>